<keyword evidence="3" id="KW-0337">GPI-anchor biosynthesis</keyword>
<reference evidence="9" key="2">
    <citation type="submission" date="2016-04" db="UniProtKB">
        <authorList>
            <consortium name="EnsemblMetazoa"/>
        </authorList>
    </citation>
    <scope>IDENTIFICATION</scope>
</reference>
<feature type="transmembrane region" description="Helical" evidence="8">
    <location>
        <begin position="44"/>
        <end position="64"/>
    </location>
</feature>
<evidence type="ECO:0000256" key="4">
    <source>
        <dbReference type="ARBA" id="ARBA00022692"/>
    </source>
</evidence>
<evidence type="ECO:0000256" key="3">
    <source>
        <dbReference type="ARBA" id="ARBA00022502"/>
    </source>
</evidence>
<dbReference type="KEGG" id="acep:105627768"/>
<feature type="transmembrane region" description="Helical" evidence="8">
    <location>
        <begin position="96"/>
        <end position="119"/>
    </location>
</feature>
<dbReference type="Proteomes" id="UP000005205">
    <property type="component" value="Unassembled WGS sequence"/>
</dbReference>
<evidence type="ECO:0000256" key="2">
    <source>
        <dbReference type="ARBA" id="ARBA00004687"/>
    </source>
</evidence>
<evidence type="ECO:0000256" key="5">
    <source>
        <dbReference type="ARBA" id="ARBA00022824"/>
    </source>
</evidence>
<dbReference type="GO" id="GO:0005789">
    <property type="term" value="C:endoplasmic reticulum membrane"/>
    <property type="evidence" value="ECO:0007669"/>
    <property type="project" value="UniProtKB-SubCell"/>
</dbReference>
<reference evidence="10" key="1">
    <citation type="journal article" date="2011" name="PLoS Genet.">
        <title>The genome sequence of the leaf-cutter ant Atta cephalotes reveals insights into its obligate symbiotic lifestyle.</title>
        <authorList>
            <person name="Suen G."/>
            <person name="Teiling C."/>
            <person name="Li L."/>
            <person name="Holt C."/>
            <person name="Abouheif E."/>
            <person name="Bornberg-Bauer E."/>
            <person name="Bouffard P."/>
            <person name="Caldera E.J."/>
            <person name="Cash E."/>
            <person name="Cavanaugh A."/>
            <person name="Denas O."/>
            <person name="Elhaik E."/>
            <person name="Fave M.J."/>
            <person name="Gadau J."/>
            <person name="Gibson J.D."/>
            <person name="Graur D."/>
            <person name="Grubbs K.J."/>
            <person name="Hagen D.E."/>
            <person name="Harkins T.T."/>
            <person name="Helmkampf M."/>
            <person name="Hu H."/>
            <person name="Johnson B.R."/>
            <person name="Kim J."/>
            <person name="Marsh S.E."/>
            <person name="Moeller J.A."/>
            <person name="Munoz-Torres M.C."/>
            <person name="Murphy M.C."/>
            <person name="Naughton M.C."/>
            <person name="Nigam S."/>
            <person name="Overson R."/>
            <person name="Rajakumar R."/>
            <person name="Reese J.T."/>
            <person name="Scott J.J."/>
            <person name="Smith C.R."/>
            <person name="Tao S."/>
            <person name="Tsutsui N.D."/>
            <person name="Viljakainen L."/>
            <person name="Wissler L."/>
            <person name="Yandell M.D."/>
            <person name="Zimmer F."/>
            <person name="Taylor J."/>
            <person name="Slater S.C."/>
            <person name="Clifton S.W."/>
            <person name="Warren W.C."/>
            <person name="Elsik C.G."/>
            <person name="Smith C.D."/>
            <person name="Weinstock G.M."/>
            <person name="Gerardo N.M."/>
            <person name="Currie C.R."/>
        </authorList>
    </citation>
    <scope>NUCLEOTIDE SEQUENCE [LARGE SCALE GENOMIC DNA]</scope>
</reference>
<evidence type="ECO:0000313" key="9">
    <source>
        <dbReference type="EnsemblMetazoa" id="XP_012064438.1"/>
    </source>
</evidence>
<dbReference type="InParanoid" id="A0A158P3T0"/>
<name>A0A158P3T0_ATTCE</name>
<sequence>MSVSAKTEQRLLLSYCSFTCIYLSGILTLVNFNDNLYNVGKYKFLPVLMILTFAEVIKLLFPMLQAEAPTIIKIEQRAYPKTKTFWAKNLRDIIKFLFNAFCLSIFYYLTIVLFGAPILTDHEETTMLVITLITLTYVSTSLHLGQDHTVDILTGVYSLKSTILSNALKLNIQMTILGTWLGAIVIPLDWDRPWQAWPIPCVIGALLGYLIGHFITLIKMLPSLKLYRKVHR</sequence>
<dbReference type="FunCoup" id="A0A158P3T0">
    <property type="interactions" value="20"/>
</dbReference>
<evidence type="ECO:0000256" key="8">
    <source>
        <dbReference type="SAM" id="Phobius"/>
    </source>
</evidence>
<dbReference type="EnsemblMetazoa" id="XM_012209048.1">
    <property type="protein sequence ID" value="XP_012064438.1"/>
    <property type="gene ID" value="LOC105627768"/>
</dbReference>
<dbReference type="UniPathway" id="UPA00196"/>
<dbReference type="AlphaFoldDB" id="A0A158P3T0"/>
<evidence type="ECO:0008006" key="11">
    <source>
        <dbReference type="Google" id="ProtNLM"/>
    </source>
</evidence>
<feature type="transmembrane region" description="Helical" evidence="8">
    <location>
        <begin position="166"/>
        <end position="188"/>
    </location>
</feature>
<dbReference type="OMA" id="VYMSKKR"/>
<keyword evidence="10" id="KW-1185">Reference proteome</keyword>
<dbReference type="EMBL" id="ADTU01008426">
    <property type="status" value="NOT_ANNOTATED_CDS"/>
    <property type="molecule type" value="Genomic_DNA"/>
</dbReference>
<keyword evidence="7 8" id="KW-0472">Membrane</keyword>
<evidence type="ECO:0000256" key="1">
    <source>
        <dbReference type="ARBA" id="ARBA00004477"/>
    </source>
</evidence>
<dbReference type="OrthoDB" id="17366at2759"/>
<dbReference type="STRING" id="12957.A0A158P3T0"/>
<comment type="subcellular location">
    <subcellularLocation>
        <location evidence="1">Endoplasmic reticulum membrane</location>
        <topology evidence="1">Multi-pass membrane protein</topology>
    </subcellularLocation>
</comment>
<feature type="transmembrane region" description="Helical" evidence="8">
    <location>
        <begin position="194"/>
        <end position="218"/>
    </location>
</feature>
<gene>
    <name evidence="9" type="primary">105627768</name>
</gene>
<protein>
    <recommendedName>
        <fullName evidence="11">Phosphatidylinositol-glycan biosynthesis class F protein</fullName>
    </recommendedName>
</protein>
<feature type="transmembrane region" description="Helical" evidence="8">
    <location>
        <begin position="125"/>
        <end position="145"/>
    </location>
</feature>
<keyword evidence="6 8" id="KW-1133">Transmembrane helix</keyword>
<accession>A0A158P3T0</accession>
<evidence type="ECO:0000313" key="10">
    <source>
        <dbReference type="Proteomes" id="UP000005205"/>
    </source>
</evidence>
<organism evidence="9 10">
    <name type="scientific">Atta cephalotes</name>
    <name type="common">Leafcutter ant</name>
    <dbReference type="NCBI Taxonomy" id="12957"/>
    <lineage>
        <taxon>Eukaryota</taxon>
        <taxon>Metazoa</taxon>
        <taxon>Ecdysozoa</taxon>
        <taxon>Arthropoda</taxon>
        <taxon>Hexapoda</taxon>
        <taxon>Insecta</taxon>
        <taxon>Pterygota</taxon>
        <taxon>Neoptera</taxon>
        <taxon>Endopterygota</taxon>
        <taxon>Hymenoptera</taxon>
        <taxon>Apocrita</taxon>
        <taxon>Aculeata</taxon>
        <taxon>Formicoidea</taxon>
        <taxon>Formicidae</taxon>
        <taxon>Myrmicinae</taxon>
        <taxon>Atta</taxon>
    </lineage>
</organism>
<feature type="transmembrane region" description="Helical" evidence="8">
    <location>
        <begin position="12"/>
        <end position="32"/>
    </location>
</feature>
<dbReference type="GO" id="GO:0006506">
    <property type="term" value="P:GPI anchor biosynthetic process"/>
    <property type="evidence" value="ECO:0007669"/>
    <property type="project" value="UniProtKB-UniPathway"/>
</dbReference>
<keyword evidence="4 8" id="KW-0812">Transmembrane</keyword>
<evidence type="ECO:0000256" key="7">
    <source>
        <dbReference type="ARBA" id="ARBA00023136"/>
    </source>
</evidence>
<dbReference type="InterPro" id="IPR009580">
    <property type="entry name" value="GPI_biosynthesis_protein_Pig-F"/>
</dbReference>
<proteinExistence type="predicted"/>
<evidence type="ECO:0000256" key="6">
    <source>
        <dbReference type="ARBA" id="ARBA00022989"/>
    </source>
</evidence>
<keyword evidence="5" id="KW-0256">Endoplasmic reticulum</keyword>
<comment type="pathway">
    <text evidence="2">Glycolipid biosynthesis; glycosylphosphatidylinositol-anchor biosynthesis.</text>
</comment>
<dbReference type="Pfam" id="PF06699">
    <property type="entry name" value="PIG-F"/>
    <property type="match status" value="1"/>
</dbReference>
<dbReference type="eggNOG" id="KOG3144">
    <property type="taxonomic scope" value="Eukaryota"/>
</dbReference>